<proteinExistence type="predicted"/>
<name>A0A1W1BFW9_9ZZZZ</name>
<dbReference type="EMBL" id="FPHN01000007">
    <property type="protein sequence ID" value="SFV52460.1"/>
    <property type="molecule type" value="Genomic_DNA"/>
</dbReference>
<evidence type="ECO:0000313" key="1">
    <source>
        <dbReference type="EMBL" id="SFV52460.1"/>
    </source>
</evidence>
<organism evidence="1">
    <name type="scientific">hydrothermal vent metagenome</name>
    <dbReference type="NCBI Taxonomy" id="652676"/>
    <lineage>
        <taxon>unclassified sequences</taxon>
        <taxon>metagenomes</taxon>
        <taxon>ecological metagenomes</taxon>
    </lineage>
</organism>
<gene>
    <name evidence="1" type="ORF">MNB_SV-14-1544</name>
</gene>
<accession>A0A1W1BFW9</accession>
<dbReference type="AlphaFoldDB" id="A0A1W1BFW9"/>
<protein>
    <submittedName>
        <fullName evidence="1">Uncharacterized protein</fullName>
    </submittedName>
</protein>
<sequence length="108" mass="12698">MQNAKAIVKDGGENILQTSSFYSMLGVFYINDYDIDEFKFLEQLRTKNARKVFSQEIETLFDTINENIDFDITPVFLDFALDLDEVIDEIDKFRDYMGNFLCVELLNR</sequence>
<reference evidence="1" key="1">
    <citation type="submission" date="2016-10" db="EMBL/GenBank/DDBJ databases">
        <authorList>
            <person name="de Groot N.N."/>
        </authorList>
    </citation>
    <scope>NUCLEOTIDE SEQUENCE</scope>
</reference>